<name>A0A6L2PYG8_COPFO</name>
<dbReference type="InParanoid" id="A0A6L2PYG8"/>
<dbReference type="InterPro" id="IPR050933">
    <property type="entry name" value="Circadian_TF"/>
</dbReference>
<comment type="caution">
    <text evidence="3">The sequence shown here is derived from an EMBL/GenBank/DDBJ whole genome shotgun (WGS) entry which is preliminary data.</text>
</comment>
<feature type="compositionally biased region" description="Polar residues" evidence="1">
    <location>
        <begin position="229"/>
        <end position="243"/>
    </location>
</feature>
<dbReference type="CDD" id="cd00130">
    <property type="entry name" value="PAS"/>
    <property type="match status" value="1"/>
</dbReference>
<dbReference type="Gene3D" id="3.30.450.20">
    <property type="entry name" value="PAS domain"/>
    <property type="match status" value="1"/>
</dbReference>
<evidence type="ECO:0000313" key="3">
    <source>
        <dbReference type="EMBL" id="GFG37549.1"/>
    </source>
</evidence>
<feature type="domain" description="PAS" evidence="2">
    <location>
        <begin position="94"/>
        <end position="157"/>
    </location>
</feature>
<dbReference type="EMBL" id="BLKM01012755">
    <property type="protein sequence ID" value="GFG37549.1"/>
    <property type="molecule type" value="Genomic_DNA"/>
</dbReference>
<dbReference type="PROSITE" id="PS50112">
    <property type="entry name" value="PAS"/>
    <property type="match status" value="1"/>
</dbReference>
<dbReference type="AlphaFoldDB" id="A0A6L2PYG8"/>
<dbReference type="OrthoDB" id="7788762at2759"/>
<keyword evidence="4" id="KW-1185">Reference proteome</keyword>
<evidence type="ECO:0000313" key="4">
    <source>
        <dbReference type="Proteomes" id="UP000502823"/>
    </source>
</evidence>
<organism evidence="3 4">
    <name type="scientific">Coptotermes formosanus</name>
    <name type="common">Formosan subterranean termite</name>
    <dbReference type="NCBI Taxonomy" id="36987"/>
    <lineage>
        <taxon>Eukaryota</taxon>
        <taxon>Metazoa</taxon>
        <taxon>Ecdysozoa</taxon>
        <taxon>Arthropoda</taxon>
        <taxon>Hexapoda</taxon>
        <taxon>Insecta</taxon>
        <taxon>Pterygota</taxon>
        <taxon>Neoptera</taxon>
        <taxon>Polyneoptera</taxon>
        <taxon>Dictyoptera</taxon>
        <taxon>Blattodea</taxon>
        <taxon>Blattoidea</taxon>
        <taxon>Termitoidae</taxon>
        <taxon>Rhinotermitidae</taxon>
        <taxon>Coptotermes</taxon>
    </lineage>
</organism>
<dbReference type="SUPFAM" id="SSF55785">
    <property type="entry name" value="PYP-like sensor domain (PAS domain)"/>
    <property type="match status" value="1"/>
</dbReference>
<dbReference type="Pfam" id="PF00989">
    <property type="entry name" value="PAS"/>
    <property type="match status" value="1"/>
</dbReference>
<dbReference type="InterPro" id="IPR035965">
    <property type="entry name" value="PAS-like_dom_sf"/>
</dbReference>
<dbReference type="SMART" id="SM00091">
    <property type="entry name" value="PAS"/>
    <property type="match status" value="1"/>
</dbReference>
<reference evidence="4" key="1">
    <citation type="submission" date="2020-01" db="EMBL/GenBank/DDBJ databases">
        <title>Draft genome sequence of the Termite Coptotermes fromosanus.</title>
        <authorList>
            <person name="Itakura S."/>
            <person name="Yosikawa Y."/>
            <person name="Umezawa K."/>
        </authorList>
    </citation>
    <scope>NUCLEOTIDE SEQUENCE [LARGE SCALE GENOMIC DNA]</scope>
</reference>
<accession>A0A6L2PYG8</accession>
<gene>
    <name evidence="3" type="ORF">Cfor_11590</name>
</gene>
<evidence type="ECO:0000259" key="2">
    <source>
        <dbReference type="PROSITE" id="PS50112"/>
    </source>
</evidence>
<dbReference type="InterPro" id="IPR013767">
    <property type="entry name" value="PAS_fold"/>
</dbReference>
<proteinExistence type="predicted"/>
<feature type="compositionally biased region" description="Low complexity" evidence="1">
    <location>
        <begin position="174"/>
        <end position="212"/>
    </location>
</feature>
<feature type="non-terminal residue" evidence="3">
    <location>
        <position position="243"/>
    </location>
</feature>
<dbReference type="NCBIfam" id="TIGR00229">
    <property type="entry name" value="sensory_box"/>
    <property type="match status" value="1"/>
</dbReference>
<feature type="compositionally biased region" description="Polar residues" evidence="1">
    <location>
        <begin position="155"/>
        <end position="164"/>
    </location>
</feature>
<feature type="region of interest" description="Disordered" evidence="1">
    <location>
        <begin position="154"/>
        <end position="243"/>
    </location>
</feature>
<dbReference type="InterPro" id="IPR000014">
    <property type="entry name" value="PAS"/>
</dbReference>
<protein>
    <recommendedName>
        <fullName evidence="2">PAS domain-containing protein</fullName>
    </recommendedName>
</protein>
<dbReference type="Proteomes" id="UP000502823">
    <property type="component" value="Unassembled WGS sequence"/>
</dbReference>
<sequence>MSDCGGYCVTPMCEGESREDVAQRVRNVTFVSEWNGFEATAVKFGQWIADKRKAAKYRCGFLENSSKDVQNIKVLNAEAGGCVTRLEFPRYLKEYNMYEALMEVMDGFLIIVSRTGNILFVTHTVETLLGHPQSFLMGQKLHSITFHEDHDVLNKNLTPDSDPSVSDHDGSGQLSAGDDNSSSGDTSSSSSQSALSPQQPSSSTSSVPANTSRNMSPDHQRRSFYVRLSQRTASRSDVTQYEL</sequence>
<dbReference type="GO" id="GO:0006355">
    <property type="term" value="P:regulation of DNA-templated transcription"/>
    <property type="evidence" value="ECO:0007669"/>
    <property type="project" value="InterPro"/>
</dbReference>
<evidence type="ECO:0000256" key="1">
    <source>
        <dbReference type="SAM" id="MobiDB-lite"/>
    </source>
</evidence>
<dbReference type="PANTHER" id="PTHR23042">
    <property type="entry name" value="CIRCADIAN PROTEIN CLOCK/ARNT/BMAL/PAS"/>
    <property type="match status" value="1"/>
</dbReference>